<reference evidence="13 14" key="1">
    <citation type="journal article" date="2019" name="bioRxiv">
        <title>Bacteria contribute to plant secondary compound degradation in a generalist herbivore system.</title>
        <authorList>
            <person name="Francoeur C.B."/>
            <person name="Khadempour L."/>
            <person name="Moreira-Soto R.D."/>
            <person name="Gotting K."/>
            <person name="Book A.J."/>
            <person name="Pinto-Tomas A.A."/>
            <person name="Keefover-Ring K."/>
            <person name="Currie C.R."/>
        </authorList>
    </citation>
    <scope>NUCLEOTIDE SEQUENCE [LARGE SCALE GENOMIC DNA]</scope>
    <source>
        <strain evidence="13">Al-1710</strain>
    </source>
</reference>
<keyword evidence="4 10" id="KW-0812">Transmembrane</keyword>
<dbReference type="Pfam" id="PF00664">
    <property type="entry name" value="ABC_membrane"/>
    <property type="match status" value="1"/>
</dbReference>
<feature type="domain" description="ABC transmembrane type-1" evidence="12">
    <location>
        <begin position="1"/>
        <end position="275"/>
    </location>
</feature>
<dbReference type="InterPro" id="IPR036640">
    <property type="entry name" value="ABC1_TM_sf"/>
</dbReference>
<evidence type="ECO:0000256" key="9">
    <source>
        <dbReference type="ARBA" id="ARBA00034018"/>
    </source>
</evidence>
<dbReference type="PROSITE" id="PS50893">
    <property type="entry name" value="ABC_TRANSPORTER_2"/>
    <property type="match status" value="1"/>
</dbReference>
<feature type="transmembrane region" description="Helical" evidence="10">
    <location>
        <begin position="31"/>
        <end position="53"/>
    </location>
</feature>
<evidence type="ECO:0000313" key="13">
    <source>
        <dbReference type="EMBL" id="NIG20740.1"/>
    </source>
</evidence>
<dbReference type="EMBL" id="VWXC01000015">
    <property type="protein sequence ID" value="NIG20740.1"/>
    <property type="molecule type" value="Genomic_DNA"/>
</dbReference>
<evidence type="ECO:0000256" key="8">
    <source>
        <dbReference type="ARBA" id="ARBA00023136"/>
    </source>
</evidence>
<accession>A0ABX0RYM7</accession>
<evidence type="ECO:0000256" key="2">
    <source>
        <dbReference type="ARBA" id="ARBA00006526"/>
    </source>
</evidence>
<protein>
    <recommendedName>
        <fullName evidence="3">ABC-type xenobiotic transporter</fullName>
        <ecNumber evidence="3">7.6.2.2</ecNumber>
    </recommendedName>
</protein>
<keyword evidence="14" id="KW-1185">Reference proteome</keyword>
<dbReference type="InterPro" id="IPR003439">
    <property type="entry name" value="ABC_transporter-like_ATP-bd"/>
</dbReference>
<dbReference type="SUPFAM" id="SSF90123">
    <property type="entry name" value="ABC transporter transmembrane region"/>
    <property type="match status" value="1"/>
</dbReference>
<feature type="transmembrane region" description="Helical" evidence="10">
    <location>
        <begin position="134"/>
        <end position="154"/>
    </location>
</feature>
<proteinExistence type="inferred from homology"/>
<dbReference type="InterPro" id="IPR039421">
    <property type="entry name" value="Type_1_exporter"/>
</dbReference>
<evidence type="ECO:0000259" key="11">
    <source>
        <dbReference type="PROSITE" id="PS50893"/>
    </source>
</evidence>
<dbReference type="GO" id="GO:0005524">
    <property type="term" value="F:ATP binding"/>
    <property type="evidence" value="ECO:0007669"/>
    <property type="project" value="UniProtKB-KW"/>
</dbReference>
<comment type="subcellular location">
    <subcellularLocation>
        <location evidence="1">Cell membrane</location>
        <topology evidence="1">Multi-pass membrane protein</topology>
    </subcellularLocation>
</comment>
<evidence type="ECO:0000256" key="7">
    <source>
        <dbReference type="ARBA" id="ARBA00022989"/>
    </source>
</evidence>
<comment type="caution">
    <text evidence="13">The sequence shown here is derived from an EMBL/GenBank/DDBJ whole genome shotgun (WGS) entry which is preliminary data.</text>
</comment>
<evidence type="ECO:0000256" key="3">
    <source>
        <dbReference type="ARBA" id="ARBA00012191"/>
    </source>
</evidence>
<dbReference type="InterPro" id="IPR003593">
    <property type="entry name" value="AAA+_ATPase"/>
</dbReference>
<keyword evidence="5" id="KW-0547">Nucleotide-binding</keyword>
<dbReference type="PROSITE" id="PS50929">
    <property type="entry name" value="ABC_TM1F"/>
    <property type="match status" value="1"/>
</dbReference>
<dbReference type="Gene3D" id="3.40.50.300">
    <property type="entry name" value="P-loop containing nucleotide triphosphate hydrolases"/>
    <property type="match status" value="1"/>
</dbReference>
<evidence type="ECO:0000256" key="4">
    <source>
        <dbReference type="ARBA" id="ARBA00022692"/>
    </source>
</evidence>
<feature type="transmembrane region" description="Helical" evidence="10">
    <location>
        <begin position="108"/>
        <end position="128"/>
    </location>
</feature>
<evidence type="ECO:0000256" key="10">
    <source>
        <dbReference type="SAM" id="Phobius"/>
    </source>
</evidence>
<dbReference type="Proteomes" id="UP001515780">
    <property type="component" value="Unassembled WGS sequence"/>
</dbReference>
<feature type="domain" description="ABC transporter" evidence="11">
    <location>
        <begin position="307"/>
        <end position="542"/>
    </location>
</feature>
<keyword evidence="8 10" id="KW-0472">Membrane</keyword>
<keyword evidence="6 13" id="KW-0067">ATP-binding</keyword>
<dbReference type="Gene3D" id="1.20.1560.10">
    <property type="entry name" value="ABC transporter type 1, transmembrane domain"/>
    <property type="match status" value="1"/>
</dbReference>
<dbReference type="EC" id="7.6.2.2" evidence="3"/>
<comment type="similarity">
    <text evidence="2">Belongs to the ABC transporter superfamily. Drug exporter-2 (TC 3.A.1.117) family.</text>
</comment>
<evidence type="ECO:0000313" key="14">
    <source>
        <dbReference type="Proteomes" id="UP001515780"/>
    </source>
</evidence>
<dbReference type="Pfam" id="PF00005">
    <property type="entry name" value="ABC_tran"/>
    <property type="match status" value="1"/>
</dbReference>
<keyword evidence="7 10" id="KW-1133">Transmembrane helix</keyword>
<evidence type="ECO:0000256" key="5">
    <source>
        <dbReference type="ARBA" id="ARBA00022741"/>
    </source>
</evidence>
<dbReference type="SUPFAM" id="SSF52540">
    <property type="entry name" value="P-loop containing nucleoside triphosphate hydrolases"/>
    <property type="match status" value="1"/>
</dbReference>
<dbReference type="PANTHER" id="PTHR43394">
    <property type="entry name" value="ATP-DEPENDENT PERMEASE MDL1, MITOCHONDRIAL"/>
    <property type="match status" value="1"/>
</dbReference>
<evidence type="ECO:0000256" key="1">
    <source>
        <dbReference type="ARBA" id="ARBA00004651"/>
    </source>
</evidence>
<dbReference type="InterPro" id="IPR011527">
    <property type="entry name" value="ABC1_TM_dom"/>
</dbReference>
<feature type="transmembrane region" description="Helical" evidence="10">
    <location>
        <begin position="7"/>
        <end position="25"/>
    </location>
</feature>
<name>A0ABX0RYM7_9GAMM</name>
<evidence type="ECO:0000259" key="12">
    <source>
        <dbReference type="PROSITE" id="PS50929"/>
    </source>
</evidence>
<evidence type="ECO:0000256" key="6">
    <source>
        <dbReference type="ARBA" id="ARBA00022840"/>
    </source>
</evidence>
<dbReference type="InterPro" id="IPR017871">
    <property type="entry name" value="ABC_transporter-like_CS"/>
</dbReference>
<dbReference type="PANTHER" id="PTHR43394:SF1">
    <property type="entry name" value="ATP-BINDING CASSETTE SUB-FAMILY B MEMBER 10, MITOCHONDRIAL"/>
    <property type="match status" value="1"/>
</dbReference>
<gene>
    <name evidence="13" type="ORF">F3J37_18850</name>
</gene>
<dbReference type="SMART" id="SM00382">
    <property type="entry name" value="AAA"/>
    <property type="match status" value="1"/>
</dbReference>
<organism evidence="13 14">
    <name type="scientific">Candidatus Pantoea communis</name>
    <dbReference type="NCBI Taxonomy" id="2608354"/>
    <lineage>
        <taxon>Bacteria</taxon>
        <taxon>Pseudomonadati</taxon>
        <taxon>Pseudomonadota</taxon>
        <taxon>Gammaproteobacteria</taxon>
        <taxon>Enterobacterales</taxon>
        <taxon>Erwiniaceae</taxon>
        <taxon>Pantoea</taxon>
    </lineage>
</organism>
<sequence>MAQCTTFTCMIIAGWICTLVLSGSSPDTLGFFAAVLAFCVVLTALAHWALAWLSHDLAFALIETLQMSIFDGIARASPGRSHQQRMGDIAAIATSDAELMERFYAHMLVDYLTAFLMPGIALVILLFVSPWLCVIFLPCVLMIVLAPLFSARWAKKQGKAVAESKSVLNSHIAELAQGWKDIQMFGAEGRYSMTLQQANARLNNAQRKYGARNGLEQGLRDGLMALSLIALLVASLNSSHDAGLSLAWLPFILSIGAAAIVPLLEVLQVGGQWGALRASAERIFLLQQLPEQVHDGLASINPQGHRLQFNNVSFCYPQSDTPVLNNLSFTIEPGERVAIAGMSGSGKTTLAYLLLRFYDPTSGTLSLNGTDLSAFSLKTLRQQIAWVSQESWLFNDTIENNIRLGRPDATFSQIEQAAKSACANEFICKLPQGYRPICTKGGENLSGGQRQRIALARALVSDSPVIILDEVSAGLDGENERLILAALESLPKTRTLIMIAHRIPMLKSAERILLLANGRIAAAGSFGALTAEGTSLSALLVNPHTK</sequence>
<comment type="catalytic activity">
    <reaction evidence="9">
        <text>ATP + H2O + xenobioticSide 1 = ADP + phosphate + xenobioticSide 2.</text>
        <dbReference type="EC" id="7.6.2.2"/>
    </reaction>
</comment>
<dbReference type="PROSITE" id="PS00211">
    <property type="entry name" value="ABC_TRANSPORTER_1"/>
    <property type="match status" value="1"/>
</dbReference>
<dbReference type="InterPro" id="IPR027417">
    <property type="entry name" value="P-loop_NTPase"/>
</dbReference>